<keyword evidence="2" id="KW-1185">Reference proteome</keyword>
<evidence type="ECO:0000313" key="2">
    <source>
        <dbReference type="Proteomes" id="UP000237608"/>
    </source>
</evidence>
<dbReference type="EMBL" id="MSCL01000001">
    <property type="protein sequence ID" value="PQJ74199.1"/>
    <property type="molecule type" value="Genomic_DNA"/>
</dbReference>
<evidence type="ECO:0008006" key="3">
    <source>
        <dbReference type="Google" id="ProtNLM"/>
    </source>
</evidence>
<proteinExistence type="predicted"/>
<sequence>MNIQKTFLLLFIIPLFSFSVHKYYLSLTQIKFKPEAKSVQIIINVFMDDIELALNKDYNIDLQLTTKKELPNNDVYFEKYLREKLQFTLDGTPKKFNYIGKEYENDLVYFYLEIENIASVKNIQITNKILTKHFPNQQNLVKTKVGKVNKSILLNKDETSGILEH</sequence>
<name>A0A2S7W9C3_9FLAO</name>
<dbReference type="AlphaFoldDB" id="A0A2S7W9C3"/>
<protein>
    <recommendedName>
        <fullName evidence="3">Peptidase E</fullName>
    </recommendedName>
</protein>
<accession>A0A2S7W9C3</accession>
<dbReference type="Pfam" id="PF20420">
    <property type="entry name" value="DUF6702"/>
    <property type="match status" value="1"/>
</dbReference>
<organism evidence="1 2">
    <name type="scientific">Polaribacter gangjinensis</name>
    <dbReference type="NCBI Taxonomy" id="574710"/>
    <lineage>
        <taxon>Bacteria</taxon>
        <taxon>Pseudomonadati</taxon>
        <taxon>Bacteroidota</taxon>
        <taxon>Flavobacteriia</taxon>
        <taxon>Flavobacteriales</taxon>
        <taxon>Flavobacteriaceae</taxon>
    </lineage>
</organism>
<gene>
    <name evidence="1" type="ORF">BTO13_02420</name>
</gene>
<dbReference type="OrthoDB" id="5735516at2"/>
<dbReference type="InterPro" id="IPR046525">
    <property type="entry name" value="DUF6702"/>
</dbReference>
<evidence type="ECO:0000313" key="1">
    <source>
        <dbReference type="EMBL" id="PQJ74199.1"/>
    </source>
</evidence>
<dbReference type="Proteomes" id="UP000237608">
    <property type="component" value="Unassembled WGS sequence"/>
</dbReference>
<comment type="caution">
    <text evidence="1">The sequence shown here is derived from an EMBL/GenBank/DDBJ whole genome shotgun (WGS) entry which is preliminary data.</text>
</comment>
<reference evidence="1 2" key="1">
    <citation type="submission" date="2016-12" db="EMBL/GenBank/DDBJ databases">
        <title>Trade-off between light-utilization and light-protection in marine flavobacteria.</title>
        <authorList>
            <person name="Kumagai Y."/>
            <person name="Yoshizawa S."/>
            <person name="Kogure K."/>
            <person name="Iwasaki W."/>
        </authorList>
    </citation>
    <scope>NUCLEOTIDE SEQUENCE [LARGE SCALE GENOMIC DNA]</scope>
    <source>
        <strain evidence="1 2">KCTC 22729</strain>
    </source>
</reference>
<dbReference type="RefSeq" id="WP_105045347.1">
    <property type="nucleotide sequence ID" value="NZ_CP150662.1"/>
</dbReference>